<feature type="transmembrane region" description="Helical" evidence="2">
    <location>
        <begin position="197"/>
        <end position="217"/>
    </location>
</feature>
<keyword evidence="4" id="KW-1185">Reference proteome</keyword>
<feature type="transmembrane region" description="Helical" evidence="2">
    <location>
        <begin position="38"/>
        <end position="56"/>
    </location>
</feature>
<feature type="transmembrane region" description="Helical" evidence="2">
    <location>
        <begin position="262"/>
        <end position="284"/>
    </location>
</feature>
<reference evidence="3" key="1">
    <citation type="submission" date="2022-12" db="EMBL/GenBank/DDBJ databases">
        <title>Jiella pelagia sp. nov., isolated from phosphonate enriched culture of Northwest Pacific surface seawater.</title>
        <authorList>
            <person name="Shin D.Y."/>
            <person name="Hwang C.Y."/>
        </authorList>
    </citation>
    <scope>NUCLEOTIDE SEQUENCE</scope>
    <source>
        <strain evidence="3">HL-NP1</strain>
        <plasmid evidence="3">unnamed1</plasmid>
    </source>
</reference>
<feature type="transmembrane region" description="Helical" evidence="2">
    <location>
        <begin position="296"/>
        <end position="315"/>
    </location>
</feature>
<organism evidence="3 4">
    <name type="scientific">Jiella pelagia</name>
    <dbReference type="NCBI Taxonomy" id="2986949"/>
    <lineage>
        <taxon>Bacteria</taxon>
        <taxon>Pseudomonadati</taxon>
        <taxon>Pseudomonadota</taxon>
        <taxon>Alphaproteobacteria</taxon>
        <taxon>Hyphomicrobiales</taxon>
        <taxon>Aurantimonadaceae</taxon>
        <taxon>Jiella</taxon>
    </lineage>
</organism>
<accession>A0ABY7BSY6</accession>
<feature type="transmembrane region" description="Helical" evidence="2">
    <location>
        <begin position="144"/>
        <end position="161"/>
    </location>
</feature>
<evidence type="ECO:0000313" key="3">
    <source>
        <dbReference type="EMBL" id="WAP66719.1"/>
    </source>
</evidence>
<feature type="transmembrane region" description="Helical" evidence="2">
    <location>
        <begin position="327"/>
        <end position="348"/>
    </location>
</feature>
<feature type="transmembrane region" description="Helical" evidence="2">
    <location>
        <begin position="93"/>
        <end position="111"/>
    </location>
</feature>
<gene>
    <name evidence="3" type="ORF">OH818_00655</name>
</gene>
<keyword evidence="3" id="KW-0614">Plasmid</keyword>
<feature type="region of interest" description="Disordered" evidence="1">
    <location>
        <begin position="358"/>
        <end position="385"/>
    </location>
</feature>
<feature type="transmembrane region" description="Helical" evidence="2">
    <location>
        <begin position="229"/>
        <end position="250"/>
    </location>
</feature>
<geneLocation type="plasmid" evidence="3 4">
    <name>unnamed1</name>
</geneLocation>
<evidence type="ECO:0000313" key="4">
    <source>
        <dbReference type="Proteomes" id="UP001164020"/>
    </source>
</evidence>
<sequence>MTVSGILRSAAAGLAAASLVMGLTGGLARLGVSPSPASAMEFHGALMIPGFFGTLIGLERAVADGRTAALMVPLLSLAGVVSLLTGFEQAGAAGFLLAGLGLTLLTGCACWRQPTLFTAVMTMGAAFFVWANALWLSGRTITDVTYIWLGFLILTIVGERIELSRLMAPSDLAKFVLVGVIALFTAALVSGEPWDGSWIFGTSLAALAAWLLVHDIARKTVRTIGLARYSAACLLAGYVWLVVAALGVAAAPPGVAAFGHDAAVHAIGLGFVLSMVFAHAPIILPAVAGAKVRYTPLLYLPAALLQAAVALRVGADVSGHFDILPVAAWATIAAILLYGALLAMTGLVGKTVEGPDAGATGEAKPGSARIGQAVRSARSNASPER</sequence>
<protein>
    <submittedName>
        <fullName evidence="3">Uncharacterized protein</fullName>
    </submittedName>
</protein>
<evidence type="ECO:0000256" key="1">
    <source>
        <dbReference type="SAM" id="MobiDB-lite"/>
    </source>
</evidence>
<feature type="transmembrane region" description="Helical" evidence="2">
    <location>
        <begin position="68"/>
        <end position="87"/>
    </location>
</feature>
<dbReference type="RefSeq" id="WP_268879165.1">
    <property type="nucleotide sequence ID" value="NZ_CP114028.1"/>
</dbReference>
<dbReference type="Proteomes" id="UP001164020">
    <property type="component" value="Plasmid unnamed1"/>
</dbReference>
<feature type="transmembrane region" description="Helical" evidence="2">
    <location>
        <begin position="173"/>
        <end position="191"/>
    </location>
</feature>
<evidence type="ECO:0000256" key="2">
    <source>
        <dbReference type="SAM" id="Phobius"/>
    </source>
</evidence>
<keyword evidence="2" id="KW-1133">Transmembrane helix</keyword>
<proteinExistence type="predicted"/>
<keyword evidence="2" id="KW-0812">Transmembrane</keyword>
<name>A0ABY7BSY6_9HYPH</name>
<dbReference type="EMBL" id="CP114028">
    <property type="protein sequence ID" value="WAP66719.1"/>
    <property type="molecule type" value="Genomic_DNA"/>
</dbReference>
<feature type="transmembrane region" description="Helical" evidence="2">
    <location>
        <begin position="116"/>
        <end position="138"/>
    </location>
</feature>
<keyword evidence="2" id="KW-0472">Membrane</keyword>